<dbReference type="PROSITE" id="PS51257">
    <property type="entry name" value="PROKAR_LIPOPROTEIN"/>
    <property type="match status" value="1"/>
</dbReference>
<evidence type="ECO:0000259" key="5">
    <source>
        <dbReference type="PROSITE" id="PS51352"/>
    </source>
</evidence>
<dbReference type="CDD" id="cd02968">
    <property type="entry name" value="SCO"/>
    <property type="match status" value="1"/>
</dbReference>
<dbReference type="InterPro" id="IPR013766">
    <property type="entry name" value="Thioredoxin_domain"/>
</dbReference>
<name>A0A6M2BNW6_9GAMM</name>
<evidence type="ECO:0000313" key="6">
    <source>
        <dbReference type="EMBL" id="NGY04296.1"/>
    </source>
</evidence>
<evidence type="ECO:0000313" key="7">
    <source>
        <dbReference type="Proteomes" id="UP000472676"/>
    </source>
</evidence>
<evidence type="ECO:0000256" key="4">
    <source>
        <dbReference type="PIRSR" id="PIRSR603782-2"/>
    </source>
</evidence>
<accession>A0A6M2BNW6</accession>
<keyword evidence="7" id="KW-1185">Reference proteome</keyword>
<dbReference type="PANTHER" id="PTHR12151:SF25">
    <property type="entry name" value="LINALOOL DEHYDRATASE_ISOMERASE DOMAIN-CONTAINING PROTEIN"/>
    <property type="match status" value="1"/>
</dbReference>
<dbReference type="EMBL" id="JAAMOW010000002">
    <property type="protein sequence ID" value="NGY04296.1"/>
    <property type="molecule type" value="Genomic_DNA"/>
</dbReference>
<dbReference type="AlphaFoldDB" id="A0A6M2BNW6"/>
<dbReference type="RefSeq" id="WP_166253233.1">
    <property type="nucleotide sequence ID" value="NZ_JAAMOW010000002.1"/>
</dbReference>
<comment type="caution">
    <text evidence="6">The sequence shown here is derived from an EMBL/GenBank/DDBJ whole genome shotgun (WGS) entry which is preliminary data.</text>
</comment>
<dbReference type="PANTHER" id="PTHR12151">
    <property type="entry name" value="ELECTRON TRANSPORT PROTIN SCO1/SENC FAMILY MEMBER"/>
    <property type="match status" value="1"/>
</dbReference>
<organism evidence="6 7">
    <name type="scientific">Solimonas terrae</name>
    <dbReference type="NCBI Taxonomy" id="1396819"/>
    <lineage>
        <taxon>Bacteria</taxon>
        <taxon>Pseudomonadati</taxon>
        <taxon>Pseudomonadota</taxon>
        <taxon>Gammaproteobacteria</taxon>
        <taxon>Nevskiales</taxon>
        <taxon>Nevskiaceae</taxon>
        <taxon>Solimonas</taxon>
    </lineage>
</organism>
<feature type="domain" description="Thioredoxin" evidence="5">
    <location>
        <begin position="32"/>
        <end position="196"/>
    </location>
</feature>
<protein>
    <submittedName>
        <fullName evidence="6">SCO family protein</fullName>
    </submittedName>
</protein>
<gene>
    <name evidence="6" type="ORF">G7Y85_05940</name>
</gene>
<evidence type="ECO:0000256" key="1">
    <source>
        <dbReference type="ARBA" id="ARBA00010996"/>
    </source>
</evidence>
<dbReference type="PROSITE" id="PS51352">
    <property type="entry name" value="THIOREDOXIN_2"/>
    <property type="match status" value="1"/>
</dbReference>
<reference evidence="6 7" key="1">
    <citation type="journal article" date="2014" name="Int. J. Syst. Evol. Microbiol.">
        <title>Solimonas terrae sp. nov., isolated from soil.</title>
        <authorList>
            <person name="Kim S.J."/>
            <person name="Moon J.Y."/>
            <person name="Weon H.Y."/>
            <person name="Ahn J.H."/>
            <person name="Chen W.M."/>
            <person name="Kwon S.W."/>
        </authorList>
    </citation>
    <scope>NUCLEOTIDE SEQUENCE [LARGE SCALE GENOMIC DNA]</scope>
    <source>
        <strain evidence="6 7">KIS83-12</strain>
    </source>
</reference>
<proteinExistence type="inferred from homology"/>
<dbReference type="Pfam" id="PF02630">
    <property type="entry name" value="SCO1-SenC"/>
    <property type="match status" value="1"/>
</dbReference>
<dbReference type="FunFam" id="3.40.30.10:FF:000013">
    <property type="entry name" value="Blast:Protein SCO1 homolog, mitochondrial"/>
    <property type="match status" value="1"/>
</dbReference>
<feature type="disulfide bond" description="Redox-active" evidence="4">
    <location>
        <begin position="72"/>
        <end position="76"/>
    </location>
</feature>
<dbReference type="InterPro" id="IPR003782">
    <property type="entry name" value="SCO1/SenC"/>
</dbReference>
<comment type="similarity">
    <text evidence="1">Belongs to the SCO1/2 family.</text>
</comment>
<dbReference type="SUPFAM" id="SSF52833">
    <property type="entry name" value="Thioredoxin-like"/>
    <property type="match status" value="1"/>
</dbReference>
<evidence type="ECO:0000256" key="2">
    <source>
        <dbReference type="ARBA" id="ARBA00023008"/>
    </source>
</evidence>
<feature type="binding site" evidence="3">
    <location>
        <position position="76"/>
    </location>
    <ligand>
        <name>Cu cation</name>
        <dbReference type="ChEBI" id="CHEBI:23378"/>
    </ligand>
</feature>
<sequence length="198" mass="21799">MPMIRHLFRLAVLVLGLALLSACQQKQVWHLHKVAHLLPDLDFTMQQAGGGDVSASDFRGKTVLLYFGYTHCPDICPTTLARLRAVKQAVGDRAGPLQVLFVTVDPARDTSSELAAYVQAFDPSFIGLRGTPKQTAALARRYRVSFTRQNDEPDGGYTMSHSSAIFIFDGQGKARLLANEDSPVADFVADLSQLHDRR</sequence>
<dbReference type="Proteomes" id="UP000472676">
    <property type="component" value="Unassembled WGS sequence"/>
</dbReference>
<dbReference type="InterPro" id="IPR036249">
    <property type="entry name" value="Thioredoxin-like_sf"/>
</dbReference>
<keyword evidence="3" id="KW-0479">Metal-binding</keyword>
<feature type="binding site" evidence="3">
    <location>
        <position position="161"/>
    </location>
    <ligand>
        <name>Cu cation</name>
        <dbReference type="ChEBI" id="CHEBI:23378"/>
    </ligand>
</feature>
<keyword evidence="4" id="KW-1015">Disulfide bond</keyword>
<dbReference type="GO" id="GO:0046872">
    <property type="term" value="F:metal ion binding"/>
    <property type="evidence" value="ECO:0007669"/>
    <property type="project" value="UniProtKB-KW"/>
</dbReference>
<dbReference type="Gene3D" id="3.40.30.10">
    <property type="entry name" value="Glutaredoxin"/>
    <property type="match status" value="1"/>
</dbReference>
<evidence type="ECO:0000256" key="3">
    <source>
        <dbReference type="PIRSR" id="PIRSR603782-1"/>
    </source>
</evidence>
<feature type="binding site" evidence="3">
    <location>
        <position position="72"/>
    </location>
    <ligand>
        <name>Cu cation</name>
        <dbReference type="ChEBI" id="CHEBI:23378"/>
    </ligand>
</feature>
<keyword evidence="2 3" id="KW-0186">Copper</keyword>